<dbReference type="Proteomes" id="UP000490060">
    <property type="component" value="Unassembled WGS sequence"/>
</dbReference>
<feature type="signal peptide" evidence="1">
    <location>
        <begin position="1"/>
        <end position="19"/>
    </location>
</feature>
<gene>
    <name evidence="2" type="ORF">TNO010_210038</name>
</gene>
<keyword evidence="1" id="KW-0732">Signal</keyword>
<evidence type="ECO:0000313" key="2">
    <source>
        <dbReference type="EMBL" id="SOU88545.1"/>
    </source>
</evidence>
<proteinExistence type="predicted"/>
<organism evidence="2 3">
    <name type="scientific">Tenacibaculum finnmarkense genomovar ulcerans</name>
    <dbReference type="NCBI Taxonomy" id="2781388"/>
    <lineage>
        <taxon>Bacteria</taxon>
        <taxon>Pseudomonadati</taxon>
        <taxon>Bacteroidota</taxon>
        <taxon>Flavobacteriia</taxon>
        <taxon>Flavobacteriales</taxon>
        <taxon>Flavobacteriaceae</taxon>
        <taxon>Tenacibaculum</taxon>
        <taxon>Tenacibaculum finnmarkense</taxon>
    </lineage>
</organism>
<accession>A0A2I2M7M9</accession>
<name>A0A2I2M7M9_9FLAO</name>
<evidence type="ECO:0000313" key="3">
    <source>
        <dbReference type="Proteomes" id="UP000490060"/>
    </source>
</evidence>
<dbReference type="EMBL" id="OENE01000014">
    <property type="protein sequence ID" value="SOU88545.1"/>
    <property type="molecule type" value="Genomic_DNA"/>
</dbReference>
<reference evidence="2 3" key="1">
    <citation type="submission" date="2017-11" db="EMBL/GenBank/DDBJ databases">
        <authorList>
            <person name="Duchaud E."/>
        </authorList>
    </citation>
    <scope>NUCLEOTIDE SEQUENCE [LARGE SCALE GENOMIC DNA]</scope>
    <source>
        <strain evidence="2 3">TNO010</strain>
    </source>
</reference>
<dbReference type="GeneID" id="86819573"/>
<protein>
    <submittedName>
        <fullName evidence="2">Uncharacterized protein</fullName>
    </submittedName>
</protein>
<sequence length="63" mass="6818">MKKVLLTALFLGAFVSANAVELDGRENCHSYACGMVESYESNNGGELSLEDADAIYDMAYESC</sequence>
<evidence type="ECO:0000256" key="1">
    <source>
        <dbReference type="SAM" id="SignalP"/>
    </source>
</evidence>
<dbReference type="AlphaFoldDB" id="A0A2I2M7M9"/>
<feature type="chain" id="PRO_5029845050" evidence="1">
    <location>
        <begin position="20"/>
        <end position="63"/>
    </location>
</feature>
<dbReference type="RefSeq" id="WP_101956071.1">
    <property type="nucleotide sequence ID" value="NZ_JAFMUH010000010.1"/>
</dbReference>